<keyword evidence="3" id="KW-1185">Reference proteome</keyword>
<organism evidence="2 3">
    <name type="scientific">Zasmidium cellare ATCC 36951</name>
    <dbReference type="NCBI Taxonomy" id="1080233"/>
    <lineage>
        <taxon>Eukaryota</taxon>
        <taxon>Fungi</taxon>
        <taxon>Dikarya</taxon>
        <taxon>Ascomycota</taxon>
        <taxon>Pezizomycotina</taxon>
        <taxon>Dothideomycetes</taxon>
        <taxon>Dothideomycetidae</taxon>
        <taxon>Mycosphaerellales</taxon>
        <taxon>Mycosphaerellaceae</taxon>
        <taxon>Zasmidium</taxon>
    </lineage>
</organism>
<dbReference type="GeneID" id="54563231"/>
<dbReference type="OrthoDB" id="10017101at2759"/>
<reference evidence="2" key="1">
    <citation type="journal article" date="2020" name="Stud. Mycol.">
        <title>101 Dothideomycetes genomes: a test case for predicting lifestyles and emergence of pathogens.</title>
        <authorList>
            <person name="Haridas S."/>
            <person name="Albert R."/>
            <person name="Binder M."/>
            <person name="Bloem J."/>
            <person name="Labutti K."/>
            <person name="Salamov A."/>
            <person name="Andreopoulos B."/>
            <person name="Baker S."/>
            <person name="Barry K."/>
            <person name="Bills G."/>
            <person name="Bluhm B."/>
            <person name="Cannon C."/>
            <person name="Castanera R."/>
            <person name="Culley D."/>
            <person name="Daum C."/>
            <person name="Ezra D."/>
            <person name="Gonzalez J."/>
            <person name="Henrissat B."/>
            <person name="Kuo A."/>
            <person name="Liang C."/>
            <person name="Lipzen A."/>
            <person name="Lutzoni F."/>
            <person name="Magnuson J."/>
            <person name="Mondo S."/>
            <person name="Nolan M."/>
            <person name="Ohm R."/>
            <person name="Pangilinan J."/>
            <person name="Park H.-J."/>
            <person name="Ramirez L."/>
            <person name="Alfaro M."/>
            <person name="Sun H."/>
            <person name="Tritt A."/>
            <person name="Yoshinaga Y."/>
            <person name="Zwiers L.-H."/>
            <person name="Turgeon B."/>
            <person name="Goodwin S."/>
            <person name="Spatafora J."/>
            <person name="Crous P."/>
            <person name="Grigoriev I."/>
        </authorList>
    </citation>
    <scope>NUCLEOTIDE SEQUENCE</scope>
    <source>
        <strain evidence="2">ATCC 36951</strain>
    </source>
</reference>
<name>A0A6A6BWB1_ZASCE</name>
<evidence type="ECO:0000313" key="3">
    <source>
        <dbReference type="Proteomes" id="UP000799537"/>
    </source>
</evidence>
<accession>A0A6A6BWB1</accession>
<evidence type="ECO:0000259" key="1">
    <source>
        <dbReference type="Pfam" id="PF13847"/>
    </source>
</evidence>
<dbReference type="InterPro" id="IPR025714">
    <property type="entry name" value="Methyltranfer_dom"/>
</dbReference>
<dbReference type="RefSeq" id="XP_033659864.1">
    <property type="nucleotide sequence ID" value="XM_033809959.1"/>
</dbReference>
<sequence length="254" mass="28379">MAGQDFKKWEKFFENRTVERHAEQLLPYIKSDSKIIDVGCGTGSITLDFARRAPQGHVVGIDYIEKSIATAKFAAEQAGLKNIEFLVGNAEDLSQYQDNTFDIAHGHQVMLHLPNPVASLQHMHRIVKPGGPVAVRDLATYEQCESTALITENTQKFWEGSRARGAEGLGAGKVNHVWLHEAGFAWKDIRKGVVAFELDMDQYPALLEGQLGWARDRGETEEYLSTLKEELDTWAANPAARLVWMVGWALATKE</sequence>
<dbReference type="Gene3D" id="3.40.50.150">
    <property type="entry name" value="Vaccinia Virus protein VP39"/>
    <property type="match status" value="1"/>
</dbReference>
<evidence type="ECO:0000313" key="2">
    <source>
        <dbReference type="EMBL" id="KAF2158975.1"/>
    </source>
</evidence>
<dbReference type="PANTHER" id="PTHR45128:SF1">
    <property type="entry name" value="S-ADENOSYLMETHIONINE-DEPENDENT METHYLTRANSFERASE RV2258C"/>
    <property type="match status" value="1"/>
</dbReference>
<dbReference type="Pfam" id="PF13847">
    <property type="entry name" value="Methyltransf_31"/>
    <property type="match status" value="1"/>
</dbReference>
<gene>
    <name evidence="2" type="ORF">M409DRAFT_30509</name>
</gene>
<dbReference type="Proteomes" id="UP000799537">
    <property type="component" value="Unassembled WGS sequence"/>
</dbReference>
<dbReference type="InterPro" id="IPR053173">
    <property type="entry name" value="SAM-binding_MTase"/>
</dbReference>
<proteinExistence type="predicted"/>
<dbReference type="InterPro" id="IPR029063">
    <property type="entry name" value="SAM-dependent_MTases_sf"/>
</dbReference>
<dbReference type="CDD" id="cd02440">
    <property type="entry name" value="AdoMet_MTases"/>
    <property type="match status" value="1"/>
</dbReference>
<feature type="domain" description="Methyltransferase" evidence="1">
    <location>
        <begin position="29"/>
        <end position="153"/>
    </location>
</feature>
<dbReference type="PANTHER" id="PTHR45128">
    <property type="entry name" value="METHYLTRANSFERASE TYPE 11"/>
    <property type="match status" value="1"/>
</dbReference>
<dbReference type="EMBL" id="ML993644">
    <property type="protein sequence ID" value="KAF2158975.1"/>
    <property type="molecule type" value="Genomic_DNA"/>
</dbReference>
<dbReference type="SUPFAM" id="SSF53335">
    <property type="entry name" value="S-adenosyl-L-methionine-dependent methyltransferases"/>
    <property type="match status" value="1"/>
</dbReference>
<protein>
    <recommendedName>
        <fullName evidence="1">Methyltransferase domain-containing protein</fullName>
    </recommendedName>
</protein>
<dbReference type="AlphaFoldDB" id="A0A6A6BWB1"/>